<dbReference type="RefSeq" id="WP_123140906.1">
    <property type="nucleotide sequence ID" value="NZ_NRRH01000007.1"/>
</dbReference>
<evidence type="ECO:0000313" key="3">
    <source>
        <dbReference type="EMBL" id="TCW38511.1"/>
    </source>
</evidence>
<gene>
    <name evidence="3" type="ORF">EDC29_102407</name>
</gene>
<accession>A0A4R4AGY8</accession>
<comment type="caution">
    <text evidence="3">The sequence shown here is derived from an EMBL/GenBank/DDBJ whole genome shotgun (WGS) entry which is preliminary data.</text>
</comment>
<dbReference type="AlphaFoldDB" id="A0A4R4AGY8"/>
<proteinExistence type="predicted"/>
<feature type="signal peptide" evidence="1">
    <location>
        <begin position="1"/>
        <end position="26"/>
    </location>
</feature>
<name>A0A4R4AGY8_MARGR</name>
<organism evidence="3 4">
    <name type="scientific">Marichromatium gracile</name>
    <name type="common">Chromatium gracile</name>
    <dbReference type="NCBI Taxonomy" id="1048"/>
    <lineage>
        <taxon>Bacteria</taxon>
        <taxon>Pseudomonadati</taxon>
        <taxon>Pseudomonadota</taxon>
        <taxon>Gammaproteobacteria</taxon>
        <taxon>Chromatiales</taxon>
        <taxon>Chromatiaceae</taxon>
        <taxon>Marichromatium</taxon>
    </lineage>
</organism>
<dbReference type="Proteomes" id="UP000295247">
    <property type="component" value="Unassembled WGS sequence"/>
</dbReference>
<keyword evidence="1" id="KW-0732">Signal</keyword>
<protein>
    <recommendedName>
        <fullName evidence="2">Rap1a immunity protein domain-containing protein</fullName>
    </recommendedName>
</protein>
<evidence type="ECO:0000259" key="2">
    <source>
        <dbReference type="Pfam" id="PF18602"/>
    </source>
</evidence>
<dbReference type="Pfam" id="PF18602">
    <property type="entry name" value="Rap1a"/>
    <property type="match status" value="1"/>
</dbReference>
<feature type="domain" description="Rap1a immunity protein" evidence="2">
    <location>
        <begin position="36"/>
        <end position="131"/>
    </location>
</feature>
<dbReference type="InterPro" id="IPR041238">
    <property type="entry name" value="Rap1a"/>
</dbReference>
<evidence type="ECO:0000313" key="4">
    <source>
        <dbReference type="Proteomes" id="UP000295247"/>
    </source>
</evidence>
<feature type="chain" id="PRO_5020777390" description="Rap1a immunity protein domain-containing protein" evidence="1">
    <location>
        <begin position="27"/>
        <end position="132"/>
    </location>
</feature>
<sequence length="132" mass="14440">MRSTPSLRQRLFTACLLPLLAAPALALERQDFDYETTRNLYNICSVPSGDAHAMTAALACRAFIEATMQYHDAVSAHEALEPLVCHPPKATLADAQTAFLDWAGKHADEGALMDEVPVKGVVRALAERYPCR</sequence>
<dbReference type="EMBL" id="SMDC01000002">
    <property type="protein sequence ID" value="TCW38511.1"/>
    <property type="molecule type" value="Genomic_DNA"/>
</dbReference>
<evidence type="ECO:0000256" key="1">
    <source>
        <dbReference type="SAM" id="SignalP"/>
    </source>
</evidence>
<reference evidence="3 4" key="1">
    <citation type="submission" date="2019-03" db="EMBL/GenBank/DDBJ databases">
        <title>Genomic Encyclopedia of Type Strains, Phase IV (KMG-IV): sequencing the most valuable type-strain genomes for metagenomic binning, comparative biology and taxonomic classification.</title>
        <authorList>
            <person name="Goeker M."/>
        </authorList>
    </citation>
    <scope>NUCLEOTIDE SEQUENCE [LARGE SCALE GENOMIC DNA]</scope>
    <source>
        <strain evidence="3 4">DSM 203</strain>
    </source>
</reference>